<dbReference type="eggNOG" id="ENOG5033RFF">
    <property type="taxonomic scope" value="Bacteria"/>
</dbReference>
<keyword evidence="3" id="KW-1185">Reference proteome</keyword>
<dbReference type="HOGENOM" id="CLU_1632302_0_0_3"/>
<dbReference type="RefSeq" id="WP_015203451.1">
    <property type="nucleotide sequence ID" value="NC_019753.1"/>
</dbReference>
<dbReference type="AlphaFoldDB" id="K9W0R2"/>
<keyword evidence="1" id="KW-1133">Transmembrane helix</keyword>
<feature type="transmembrane region" description="Helical" evidence="1">
    <location>
        <begin position="7"/>
        <end position="30"/>
    </location>
</feature>
<protein>
    <submittedName>
        <fullName evidence="2">Uncharacterized protein</fullName>
    </submittedName>
</protein>
<sequence>MTPIKKLNLVSVSAISVIAMIFAVIPVYALPGQNINTVIKWVKTKPQLPRIKYNSEAHGYDGTKKNLYFYADVPSQNGTVVKEGITVSNDSSIKFTQKNAKAVKLIQDIYNSTISNDFRTSKNVIKVGRDQFLRGTKFGYITAEVQGGSAWQITSLKTLQEEINNAKYCQTHQCDV</sequence>
<dbReference type="Proteomes" id="UP000010472">
    <property type="component" value="Chromosome"/>
</dbReference>
<gene>
    <name evidence="2" type="ORF">Cri9333_2470</name>
</gene>
<evidence type="ECO:0000313" key="2">
    <source>
        <dbReference type="EMBL" id="AFZ13337.1"/>
    </source>
</evidence>
<keyword evidence="1" id="KW-0812">Transmembrane</keyword>
<evidence type="ECO:0000313" key="3">
    <source>
        <dbReference type="Proteomes" id="UP000010472"/>
    </source>
</evidence>
<dbReference type="STRING" id="1173022.Cri9333_2470"/>
<dbReference type="OrthoDB" id="483838at2"/>
<proteinExistence type="predicted"/>
<reference evidence="2 3" key="1">
    <citation type="submission" date="2012-06" db="EMBL/GenBank/DDBJ databases">
        <title>Finished chromosome of genome of Crinalium epipsammum PCC 9333.</title>
        <authorList>
            <consortium name="US DOE Joint Genome Institute"/>
            <person name="Gugger M."/>
            <person name="Coursin T."/>
            <person name="Rippka R."/>
            <person name="Tandeau De Marsac N."/>
            <person name="Huntemann M."/>
            <person name="Wei C.-L."/>
            <person name="Han J."/>
            <person name="Detter J.C."/>
            <person name="Han C."/>
            <person name="Tapia R."/>
            <person name="Davenport K."/>
            <person name="Daligault H."/>
            <person name="Erkkila T."/>
            <person name="Gu W."/>
            <person name="Munk A.C.C."/>
            <person name="Teshima H."/>
            <person name="Xu Y."/>
            <person name="Chain P."/>
            <person name="Chen A."/>
            <person name="Krypides N."/>
            <person name="Mavromatis K."/>
            <person name="Markowitz V."/>
            <person name="Szeto E."/>
            <person name="Ivanova N."/>
            <person name="Mikhailova N."/>
            <person name="Ovchinnikova G."/>
            <person name="Pagani I."/>
            <person name="Pati A."/>
            <person name="Goodwin L."/>
            <person name="Peters L."/>
            <person name="Pitluck S."/>
            <person name="Woyke T."/>
            <person name="Kerfeld C."/>
        </authorList>
    </citation>
    <scope>NUCLEOTIDE SEQUENCE [LARGE SCALE GENOMIC DNA]</scope>
    <source>
        <strain evidence="2 3">PCC 9333</strain>
    </source>
</reference>
<accession>K9W0R2</accession>
<dbReference type="KEGG" id="cep:Cri9333_2470"/>
<organism evidence="2 3">
    <name type="scientific">Crinalium epipsammum PCC 9333</name>
    <dbReference type="NCBI Taxonomy" id="1173022"/>
    <lineage>
        <taxon>Bacteria</taxon>
        <taxon>Bacillati</taxon>
        <taxon>Cyanobacteriota</taxon>
        <taxon>Cyanophyceae</taxon>
        <taxon>Gomontiellales</taxon>
        <taxon>Gomontiellaceae</taxon>
        <taxon>Crinalium</taxon>
    </lineage>
</organism>
<dbReference type="PATRIC" id="fig|1173022.3.peg.2667"/>
<keyword evidence="1" id="KW-0472">Membrane</keyword>
<evidence type="ECO:0000256" key="1">
    <source>
        <dbReference type="SAM" id="Phobius"/>
    </source>
</evidence>
<dbReference type="EMBL" id="CP003620">
    <property type="protein sequence ID" value="AFZ13337.1"/>
    <property type="molecule type" value="Genomic_DNA"/>
</dbReference>
<name>K9W0R2_9CYAN</name>